<comment type="caution">
    <text evidence="2">The sequence shown here is derived from an EMBL/GenBank/DDBJ whole genome shotgun (WGS) entry which is preliminary data.</text>
</comment>
<keyword evidence="1" id="KW-0472">Membrane</keyword>
<proteinExistence type="predicted"/>
<dbReference type="EMBL" id="LSRX01000014">
    <property type="protein sequence ID" value="OLQ14509.1"/>
    <property type="molecule type" value="Genomic_DNA"/>
</dbReference>
<dbReference type="AlphaFoldDB" id="A0A1Q9F4G8"/>
<accession>A0A1Q9F4G8</accession>
<keyword evidence="1" id="KW-1133">Transmembrane helix</keyword>
<sequence length="246" mass="26804">MNTDMKQDVSESMPAKCRQTVINTRQCVRPAVSQCAKLRTKMTEFQQHRISQDQNRWALINLACPLHHLMRRFYIETCLSGPYFNVQNPTDNMVGEVEPSEGLQALATQEPGDGAVALHHPASVFATATGVKALCLGCLAMQASAERLRPQLCGTPQIRGASLASVVHPDVGSWMMMSLNPLPHCQIMADLNQCPSPTSARAMEVQVASRADTPAGRVRLGAVLVLVLALAFQAMTFVNLDDFGCQ</sequence>
<evidence type="ECO:0000313" key="3">
    <source>
        <dbReference type="Proteomes" id="UP000186817"/>
    </source>
</evidence>
<protein>
    <submittedName>
        <fullName evidence="2">Uncharacterized protein</fullName>
    </submittedName>
</protein>
<feature type="transmembrane region" description="Helical" evidence="1">
    <location>
        <begin position="220"/>
        <end position="240"/>
    </location>
</feature>
<name>A0A1Q9F4G8_SYMMI</name>
<reference evidence="2 3" key="1">
    <citation type="submission" date="2016-02" db="EMBL/GenBank/DDBJ databases">
        <title>Genome analysis of coral dinoflagellate symbionts highlights evolutionary adaptations to a symbiotic lifestyle.</title>
        <authorList>
            <person name="Aranda M."/>
            <person name="Li Y."/>
            <person name="Liew Y.J."/>
            <person name="Baumgarten S."/>
            <person name="Simakov O."/>
            <person name="Wilson M."/>
            <person name="Piel J."/>
            <person name="Ashoor H."/>
            <person name="Bougouffa S."/>
            <person name="Bajic V.B."/>
            <person name="Ryu T."/>
            <person name="Ravasi T."/>
            <person name="Bayer T."/>
            <person name="Micklem G."/>
            <person name="Kim H."/>
            <person name="Bhak J."/>
            <person name="Lajeunesse T.C."/>
            <person name="Voolstra C.R."/>
        </authorList>
    </citation>
    <scope>NUCLEOTIDE SEQUENCE [LARGE SCALE GENOMIC DNA]</scope>
    <source>
        <strain evidence="2 3">CCMP2467</strain>
    </source>
</reference>
<keyword evidence="1" id="KW-0812">Transmembrane</keyword>
<gene>
    <name evidence="2" type="ORF">AK812_SmicGene1361</name>
</gene>
<evidence type="ECO:0000313" key="2">
    <source>
        <dbReference type="EMBL" id="OLQ14509.1"/>
    </source>
</evidence>
<dbReference type="Proteomes" id="UP000186817">
    <property type="component" value="Unassembled WGS sequence"/>
</dbReference>
<keyword evidence="3" id="KW-1185">Reference proteome</keyword>
<organism evidence="2 3">
    <name type="scientific">Symbiodinium microadriaticum</name>
    <name type="common">Dinoflagellate</name>
    <name type="synonym">Zooxanthella microadriatica</name>
    <dbReference type="NCBI Taxonomy" id="2951"/>
    <lineage>
        <taxon>Eukaryota</taxon>
        <taxon>Sar</taxon>
        <taxon>Alveolata</taxon>
        <taxon>Dinophyceae</taxon>
        <taxon>Suessiales</taxon>
        <taxon>Symbiodiniaceae</taxon>
        <taxon>Symbiodinium</taxon>
    </lineage>
</organism>
<evidence type="ECO:0000256" key="1">
    <source>
        <dbReference type="SAM" id="Phobius"/>
    </source>
</evidence>